<evidence type="ECO:0000313" key="2">
    <source>
        <dbReference type="EMBL" id="BCB96433.1"/>
    </source>
</evidence>
<gene>
    <name evidence="2" type="ORF">JZK55_13550</name>
</gene>
<protein>
    <submittedName>
        <fullName evidence="2">Uncharacterized protein</fullName>
    </submittedName>
</protein>
<dbReference type="KEGG" id="dtp:JZK55_13550"/>
<dbReference type="EMBL" id="AP022873">
    <property type="protein sequence ID" value="BCB96433.1"/>
    <property type="molecule type" value="Genomic_DNA"/>
</dbReference>
<sequence length="77" mass="8941">MEYCSKETELLPDNKTKMAADEGIREPYRILGIRGIGIPHVFPKTRIVRQSKKTTKEKKELPRNTEEKIEKTIDIEA</sequence>
<dbReference type="Proteomes" id="UP000516360">
    <property type="component" value="Chromosome"/>
</dbReference>
<proteinExistence type="predicted"/>
<evidence type="ECO:0000256" key="1">
    <source>
        <dbReference type="SAM" id="MobiDB-lite"/>
    </source>
</evidence>
<keyword evidence="3" id="KW-1185">Reference proteome</keyword>
<feature type="region of interest" description="Disordered" evidence="1">
    <location>
        <begin position="51"/>
        <end position="77"/>
    </location>
</feature>
<name>A0A7G1H2R0_9BACT</name>
<reference evidence="2 3" key="1">
    <citation type="submission" date="2020-03" db="EMBL/GenBank/DDBJ databases">
        <title>Complete genome sequences of two sulfur-disproportionating bacterial strains T55J and Mzg5.</title>
        <authorList>
            <person name="Umezawa K."/>
            <person name="Kojima H."/>
            <person name="Kato Y."/>
            <person name="Fukui M."/>
        </authorList>
    </citation>
    <scope>NUCLEOTIDE SEQUENCE [LARGE SCALE GENOMIC DNA]</scope>
    <source>
        <strain evidence="2 3">T55J</strain>
    </source>
</reference>
<evidence type="ECO:0000313" key="3">
    <source>
        <dbReference type="Proteomes" id="UP000516360"/>
    </source>
</evidence>
<feature type="compositionally biased region" description="Basic and acidic residues" evidence="1">
    <location>
        <begin position="57"/>
        <end position="77"/>
    </location>
</feature>
<accession>A0A7G1H2R0</accession>
<organism evidence="2 3">
    <name type="scientific">Dissulfurispira thermophila</name>
    <dbReference type="NCBI Taxonomy" id="2715679"/>
    <lineage>
        <taxon>Bacteria</taxon>
        <taxon>Pseudomonadati</taxon>
        <taxon>Nitrospirota</taxon>
        <taxon>Thermodesulfovibrionia</taxon>
        <taxon>Thermodesulfovibrionales</taxon>
        <taxon>Dissulfurispiraceae</taxon>
        <taxon>Dissulfurispira</taxon>
    </lineage>
</organism>
<dbReference type="AlphaFoldDB" id="A0A7G1H2R0"/>